<proteinExistence type="predicted"/>
<comment type="caution">
    <text evidence="1">The sequence shown here is derived from an EMBL/GenBank/DDBJ whole genome shotgun (WGS) entry which is preliminary data.</text>
</comment>
<protein>
    <recommendedName>
        <fullName evidence="3">PhoU domain-containing protein</fullName>
    </recommendedName>
</protein>
<sequence>MQHTVSAYDEELNALRSIVTQMGGLAEQELAELSPPLPPGIRKPLPRSLPWINGLMLWNSRPMPLSFR</sequence>
<dbReference type="Proteomes" id="UP000324996">
    <property type="component" value="Unassembled WGS sequence"/>
</dbReference>
<evidence type="ECO:0008006" key="3">
    <source>
        <dbReference type="Google" id="ProtNLM"/>
    </source>
</evidence>
<reference evidence="1 2" key="1">
    <citation type="submission" date="2019-09" db="EMBL/GenBank/DDBJ databases">
        <title>NBRP : Genome information of microbial organism related human and environment.</title>
        <authorList>
            <person name="Hattori M."/>
            <person name="Oshima K."/>
            <person name="Inaba H."/>
            <person name="Suda W."/>
            <person name="Sakamoto M."/>
            <person name="Iino T."/>
            <person name="Kitahara M."/>
            <person name="Oshida Y."/>
            <person name="Iida T."/>
            <person name="Kudo T."/>
            <person name="Itoh T."/>
            <person name="Ohkuma M."/>
        </authorList>
    </citation>
    <scope>NUCLEOTIDE SEQUENCE [LARGE SCALE GENOMIC DNA]</scope>
    <source>
        <strain evidence="1 2">Q-1</strain>
    </source>
</reference>
<dbReference type="AlphaFoldDB" id="A0A5A7N9P0"/>
<accession>A0A5A7N9P0</accession>
<evidence type="ECO:0000313" key="1">
    <source>
        <dbReference type="EMBL" id="GER05073.1"/>
    </source>
</evidence>
<evidence type="ECO:0000313" key="2">
    <source>
        <dbReference type="Proteomes" id="UP000324996"/>
    </source>
</evidence>
<gene>
    <name evidence="1" type="ORF">JCM17846_27550</name>
</gene>
<name>A0A5A7N9P0_9PROT</name>
<organism evidence="1 2">
    <name type="scientific">Iodidimonas nitroreducens</name>
    <dbReference type="NCBI Taxonomy" id="1236968"/>
    <lineage>
        <taxon>Bacteria</taxon>
        <taxon>Pseudomonadati</taxon>
        <taxon>Pseudomonadota</taxon>
        <taxon>Alphaproteobacteria</taxon>
        <taxon>Iodidimonadales</taxon>
        <taxon>Iodidimonadaceae</taxon>
        <taxon>Iodidimonas</taxon>
    </lineage>
</organism>
<keyword evidence="2" id="KW-1185">Reference proteome</keyword>
<dbReference type="EMBL" id="BKCN01000017">
    <property type="protein sequence ID" value="GER05073.1"/>
    <property type="molecule type" value="Genomic_DNA"/>
</dbReference>